<feature type="non-terminal residue" evidence="1">
    <location>
        <position position="95"/>
    </location>
</feature>
<proteinExistence type="predicted"/>
<dbReference type="PANTHER" id="PTHR37174:SF2">
    <property type="entry name" value="FORKHEAD-ASSOCIATED DOMAIN PROTEIN"/>
    <property type="match status" value="1"/>
</dbReference>
<feature type="non-terminal residue" evidence="1">
    <location>
        <position position="1"/>
    </location>
</feature>
<accession>S8C1S0</accession>
<keyword evidence="2" id="KW-1185">Reference proteome</keyword>
<dbReference type="EMBL" id="AUSU01007399">
    <property type="protein sequence ID" value="EPS60649.1"/>
    <property type="molecule type" value="Genomic_DNA"/>
</dbReference>
<dbReference type="PANTHER" id="PTHR37174">
    <property type="entry name" value="FORKHEAD-ASSOCIATED DOMAIN PROTEIN"/>
    <property type="match status" value="1"/>
</dbReference>
<reference evidence="1 2" key="1">
    <citation type="journal article" date="2013" name="BMC Genomics">
        <title>The miniature genome of a carnivorous plant Genlisea aurea contains a low number of genes and short non-coding sequences.</title>
        <authorList>
            <person name="Leushkin E.V."/>
            <person name="Sutormin R.A."/>
            <person name="Nabieva E.R."/>
            <person name="Penin A.A."/>
            <person name="Kondrashov A.S."/>
            <person name="Logacheva M.D."/>
        </authorList>
    </citation>
    <scope>NUCLEOTIDE SEQUENCE [LARGE SCALE GENOMIC DNA]</scope>
</reference>
<dbReference type="Proteomes" id="UP000015453">
    <property type="component" value="Unassembled WGS sequence"/>
</dbReference>
<name>S8C1S0_9LAMI</name>
<protein>
    <submittedName>
        <fullName evidence="1">Uncharacterized protein</fullName>
    </submittedName>
</protein>
<dbReference type="AlphaFoldDB" id="S8C1S0"/>
<sequence>ANSSRLRFLRLAEAVEKLRRQAGISVRTGMEDNARDLLFQKKKLMQVMEKLKTRIETFDHLLEKLNQAISMKEGLLIENMALDLDSSEADVRIVS</sequence>
<evidence type="ECO:0000313" key="2">
    <source>
        <dbReference type="Proteomes" id="UP000015453"/>
    </source>
</evidence>
<comment type="caution">
    <text evidence="1">The sequence shown here is derived from an EMBL/GenBank/DDBJ whole genome shotgun (WGS) entry which is preliminary data.</text>
</comment>
<dbReference type="OrthoDB" id="772275at2759"/>
<gene>
    <name evidence="1" type="ORF">M569_14153</name>
</gene>
<organism evidence="1 2">
    <name type="scientific">Genlisea aurea</name>
    <dbReference type="NCBI Taxonomy" id="192259"/>
    <lineage>
        <taxon>Eukaryota</taxon>
        <taxon>Viridiplantae</taxon>
        <taxon>Streptophyta</taxon>
        <taxon>Embryophyta</taxon>
        <taxon>Tracheophyta</taxon>
        <taxon>Spermatophyta</taxon>
        <taxon>Magnoliopsida</taxon>
        <taxon>eudicotyledons</taxon>
        <taxon>Gunneridae</taxon>
        <taxon>Pentapetalae</taxon>
        <taxon>asterids</taxon>
        <taxon>lamiids</taxon>
        <taxon>Lamiales</taxon>
        <taxon>Lentibulariaceae</taxon>
        <taxon>Genlisea</taxon>
    </lineage>
</organism>
<evidence type="ECO:0000313" key="1">
    <source>
        <dbReference type="EMBL" id="EPS60649.1"/>
    </source>
</evidence>